<evidence type="ECO:0000313" key="1">
    <source>
        <dbReference type="EMBL" id="MFB2898196.1"/>
    </source>
</evidence>
<dbReference type="InterPro" id="IPR001969">
    <property type="entry name" value="Aspartic_peptidase_AS"/>
</dbReference>
<accession>A0ABV4Y2H3</accession>
<reference evidence="1 2" key="1">
    <citation type="submission" date="2024-09" db="EMBL/GenBank/DDBJ databases">
        <title>Floridaenema gen nov. (Aerosakkonemataceae, Aerosakkonematales ord. nov., Cyanobacteria) from benthic tropical and subtropical fresh waters, with the description of four new species.</title>
        <authorList>
            <person name="Moretto J.A."/>
            <person name="Berthold D.E."/>
            <person name="Lefler F.W."/>
            <person name="Huang I.-S."/>
            <person name="Laughinghouse H. IV."/>
        </authorList>
    </citation>
    <scope>NUCLEOTIDE SEQUENCE [LARGE SCALE GENOMIC DNA]</scope>
    <source>
        <strain evidence="1 2">BLCC-F50</strain>
    </source>
</reference>
<dbReference type="InterPro" id="IPR022274">
    <property type="entry name" value="Peptidase_asp_AF0612"/>
</dbReference>
<keyword evidence="1" id="KW-0645">Protease</keyword>
<dbReference type="EMBL" id="JBHFNR010000279">
    <property type="protein sequence ID" value="MFB2898196.1"/>
    <property type="molecule type" value="Genomic_DNA"/>
</dbReference>
<dbReference type="CDD" id="cd00303">
    <property type="entry name" value="retropepsin_like"/>
    <property type="match status" value="1"/>
</dbReference>
<sequence length="144" mass="15913">MKTANMGITYAEIELIRSDDLALLEVGFLQEEQIRRVKVRALVDSGASMLAIPESIKTQLNLRKVDEQQAELADGTVINLPVVGPVEIRFENRRVTTDALVVPGESEVLLGAIPLQGMDVLIDPKNERLIVNPKSPDKARMLLK</sequence>
<evidence type="ECO:0000313" key="2">
    <source>
        <dbReference type="Proteomes" id="UP001576784"/>
    </source>
</evidence>
<organism evidence="1 2">
    <name type="scientific">Floridaenema flaviceps BLCC-F50</name>
    <dbReference type="NCBI Taxonomy" id="3153642"/>
    <lineage>
        <taxon>Bacteria</taxon>
        <taxon>Bacillati</taxon>
        <taxon>Cyanobacteriota</taxon>
        <taxon>Cyanophyceae</taxon>
        <taxon>Oscillatoriophycideae</taxon>
        <taxon>Aerosakkonematales</taxon>
        <taxon>Aerosakkonemataceae</taxon>
        <taxon>Floridanema</taxon>
        <taxon>Floridanema flaviceps</taxon>
    </lineage>
</organism>
<gene>
    <name evidence="1" type="ORF">ACE1CI_35210</name>
</gene>
<keyword evidence="2" id="KW-1185">Reference proteome</keyword>
<dbReference type="GO" id="GO:0006508">
    <property type="term" value="P:proteolysis"/>
    <property type="evidence" value="ECO:0007669"/>
    <property type="project" value="UniProtKB-KW"/>
</dbReference>
<proteinExistence type="predicted"/>
<dbReference type="Pfam" id="PF13975">
    <property type="entry name" value="gag-asp_proteas"/>
    <property type="match status" value="1"/>
</dbReference>
<dbReference type="EC" id="3.4.23.-" evidence="1"/>
<name>A0ABV4Y2H3_9CYAN</name>
<dbReference type="Gene3D" id="2.40.70.10">
    <property type="entry name" value="Acid Proteases"/>
    <property type="match status" value="1"/>
</dbReference>
<dbReference type="Proteomes" id="UP001576784">
    <property type="component" value="Unassembled WGS sequence"/>
</dbReference>
<dbReference type="NCBIfam" id="TIGR03698">
    <property type="entry name" value="clan_AA_DTGF"/>
    <property type="match status" value="1"/>
</dbReference>
<dbReference type="SUPFAM" id="SSF50630">
    <property type="entry name" value="Acid proteases"/>
    <property type="match status" value="1"/>
</dbReference>
<dbReference type="PROSITE" id="PS00141">
    <property type="entry name" value="ASP_PROTEASE"/>
    <property type="match status" value="1"/>
</dbReference>
<protein>
    <submittedName>
        <fullName evidence="1">Clan AA aspartic protease</fullName>
        <ecNumber evidence="1">3.4.23.-</ecNumber>
    </submittedName>
</protein>
<dbReference type="RefSeq" id="WP_413267796.1">
    <property type="nucleotide sequence ID" value="NZ_JBHFNR010000279.1"/>
</dbReference>
<dbReference type="InterPro" id="IPR021109">
    <property type="entry name" value="Peptidase_aspartic_dom_sf"/>
</dbReference>
<comment type="caution">
    <text evidence="1">The sequence shown here is derived from an EMBL/GenBank/DDBJ whole genome shotgun (WGS) entry which is preliminary data.</text>
</comment>
<keyword evidence="1" id="KW-0378">Hydrolase</keyword>
<dbReference type="GO" id="GO:0008233">
    <property type="term" value="F:peptidase activity"/>
    <property type="evidence" value="ECO:0007669"/>
    <property type="project" value="UniProtKB-KW"/>
</dbReference>